<dbReference type="EMBL" id="RKQZ01000001">
    <property type="protein sequence ID" value="RPF21838.1"/>
    <property type="molecule type" value="Genomic_DNA"/>
</dbReference>
<dbReference type="Proteomes" id="UP000280501">
    <property type="component" value="Unassembled WGS sequence"/>
</dbReference>
<dbReference type="AlphaFoldDB" id="A0A3N4Z7L1"/>
<dbReference type="InterPro" id="IPR014729">
    <property type="entry name" value="Rossmann-like_a/b/a_fold"/>
</dbReference>
<dbReference type="PANTHER" id="PTHR46268:SF27">
    <property type="entry name" value="UNIVERSAL STRESS PROTEIN RV2623"/>
    <property type="match status" value="1"/>
</dbReference>
<evidence type="ECO:0000313" key="3">
    <source>
        <dbReference type="EMBL" id="RPF21838.1"/>
    </source>
</evidence>
<protein>
    <submittedName>
        <fullName evidence="3">Universal stress protein family protein</fullName>
    </submittedName>
</protein>
<dbReference type="OrthoDB" id="5143389at2"/>
<feature type="domain" description="UspA" evidence="2">
    <location>
        <begin position="133"/>
        <end position="262"/>
    </location>
</feature>
<dbReference type="CDD" id="cd00293">
    <property type="entry name" value="USP-like"/>
    <property type="match status" value="1"/>
</dbReference>
<sequence>MTTAQRPAPVVVAVDGTDRSAGAIRYAMGEARLRGSAVRLVHVLGEAGDDGRESVDRALSEAGAAGPDVEVGFLLGQGERVTGLVTAAASAGLLVLGRLARRATGPTTAGVAARAEVPVAVVPADWRDRAHGRVVAGVKSSAISGELLAYAFRTASARGAALRVVHVVDVPDQVEELAEVDAGTRPADPVLEAMVRDWSGAFPDVAVTTSVVRSDPVRALVEAGADADVLLVARHPRGLRHPVRLGPVPRALLERSDIPVEVFPLTGEPATPPLVLERAGAIVKE</sequence>
<dbReference type="SUPFAM" id="SSF52402">
    <property type="entry name" value="Adenine nucleotide alpha hydrolases-like"/>
    <property type="match status" value="2"/>
</dbReference>
<reference evidence="3 4" key="1">
    <citation type="submission" date="2018-11" db="EMBL/GenBank/DDBJ databases">
        <title>Sequencing the genomes of 1000 actinobacteria strains.</title>
        <authorList>
            <person name="Klenk H.-P."/>
        </authorList>
    </citation>
    <scope>NUCLEOTIDE SEQUENCE [LARGE SCALE GENOMIC DNA]</scope>
    <source>
        <strain evidence="3 4">DSM 15700</strain>
    </source>
</reference>
<accession>A0A3N4Z7L1</accession>
<evidence type="ECO:0000313" key="4">
    <source>
        <dbReference type="Proteomes" id="UP000280501"/>
    </source>
</evidence>
<comment type="caution">
    <text evidence="3">The sequence shown here is derived from an EMBL/GenBank/DDBJ whole genome shotgun (WGS) entry which is preliminary data.</text>
</comment>
<keyword evidence="4" id="KW-1185">Reference proteome</keyword>
<dbReference type="PANTHER" id="PTHR46268">
    <property type="entry name" value="STRESS RESPONSE PROTEIN NHAX"/>
    <property type="match status" value="1"/>
</dbReference>
<evidence type="ECO:0000256" key="1">
    <source>
        <dbReference type="ARBA" id="ARBA00008791"/>
    </source>
</evidence>
<name>A0A3N4Z7L1_9MICO</name>
<comment type="similarity">
    <text evidence="1">Belongs to the universal stress protein A family.</text>
</comment>
<dbReference type="RefSeq" id="WP_123814834.1">
    <property type="nucleotide sequence ID" value="NZ_RKQZ01000001.1"/>
</dbReference>
<dbReference type="Gene3D" id="3.40.50.620">
    <property type="entry name" value="HUPs"/>
    <property type="match status" value="2"/>
</dbReference>
<proteinExistence type="inferred from homology"/>
<dbReference type="Pfam" id="PF00582">
    <property type="entry name" value="Usp"/>
    <property type="match status" value="2"/>
</dbReference>
<evidence type="ECO:0000259" key="2">
    <source>
        <dbReference type="Pfam" id="PF00582"/>
    </source>
</evidence>
<dbReference type="InterPro" id="IPR006016">
    <property type="entry name" value="UspA"/>
</dbReference>
<gene>
    <name evidence="3" type="ORF">EDD34_2474</name>
</gene>
<feature type="domain" description="UspA" evidence="2">
    <location>
        <begin position="10"/>
        <end position="123"/>
    </location>
</feature>
<organism evidence="3 4">
    <name type="scientific">Myceligenerans xiligouense</name>
    <dbReference type="NCBI Taxonomy" id="253184"/>
    <lineage>
        <taxon>Bacteria</taxon>
        <taxon>Bacillati</taxon>
        <taxon>Actinomycetota</taxon>
        <taxon>Actinomycetes</taxon>
        <taxon>Micrococcales</taxon>
        <taxon>Promicromonosporaceae</taxon>
        <taxon>Myceligenerans</taxon>
    </lineage>
</organism>